<evidence type="ECO:0000256" key="1">
    <source>
        <dbReference type="ARBA" id="ARBA00004651"/>
    </source>
</evidence>
<evidence type="ECO:0000256" key="2">
    <source>
        <dbReference type="ARBA" id="ARBA00022475"/>
    </source>
</evidence>
<dbReference type="AlphaFoldDB" id="A0A1M5LTW6"/>
<feature type="transmembrane region" description="Helical" evidence="7">
    <location>
        <begin position="92"/>
        <end position="115"/>
    </location>
</feature>
<organism evidence="8 9">
    <name type="scientific">Streptoalloteichus hindustanus</name>
    <dbReference type="NCBI Taxonomy" id="2017"/>
    <lineage>
        <taxon>Bacteria</taxon>
        <taxon>Bacillati</taxon>
        <taxon>Actinomycetota</taxon>
        <taxon>Actinomycetes</taxon>
        <taxon>Pseudonocardiales</taxon>
        <taxon>Pseudonocardiaceae</taxon>
        <taxon>Streptoalloteichus</taxon>
    </lineage>
</organism>
<feature type="transmembrane region" description="Helical" evidence="7">
    <location>
        <begin position="317"/>
        <end position="336"/>
    </location>
</feature>
<dbReference type="PANTHER" id="PTHR23513">
    <property type="entry name" value="INTEGRAL MEMBRANE EFFLUX PROTEIN-RELATED"/>
    <property type="match status" value="1"/>
</dbReference>
<feature type="transmembrane region" description="Helical" evidence="7">
    <location>
        <begin position="380"/>
        <end position="401"/>
    </location>
</feature>
<evidence type="ECO:0000256" key="7">
    <source>
        <dbReference type="SAM" id="Phobius"/>
    </source>
</evidence>
<evidence type="ECO:0000256" key="4">
    <source>
        <dbReference type="ARBA" id="ARBA00022989"/>
    </source>
</evidence>
<feature type="region of interest" description="Disordered" evidence="6">
    <location>
        <begin position="184"/>
        <end position="210"/>
    </location>
</feature>
<feature type="transmembrane region" description="Helical" evidence="7">
    <location>
        <begin position="356"/>
        <end position="374"/>
    </location>
</feature>
<dbReference type="GO" id="GO:0005886">
    <property type="term" value="C:plasma membrane"/>
    <property type="evidence" value="ECO:0007669"/>
    <property type="project" value="UniProtKB-SubCell"/>
</dbReference>
<feature type="transmembrane region" description="Helical" evidence="7">
    <location>
        <begin position="265"/>
        <end position="286"/>
    </location>
</feature>
<dbReference type="Gene3D" id="1.20.1250.20">
    <property type="entry name" value="MFS general substrate transporter like domains"/>
    <property type="match status" value="1"/>
</dbReference>
<dbReference type="RefSeq" id="WP_143174421.1">
    <property type="nucleotide sequence ID" value="NZ_FQVN01000012.1"/>
</dbReference>
<keyword evidence="5 7" id="KW-0472">Membrane</keyword>
<dbReference type="PANTHER" id="PTHR23513:SF11">
    <property type="entry name" value="STAPHYLOFERRIN A TRANSPORTER"/>
    <property type="match status" value="1"/>
</dbReference>
<dbReference type="Pfam" id="PF07690">
    <property type="entry name" value="MFS_1"/>
    <property type="match status" value="1"/>
</dbReference>
<feature type="transmembrane region" description="Helical" evidence="7">
    <location>
        <begin position="127"/>
        <end position="146"/>
    </location>
</feature>
<keyword evidence="4 7" id="KW-1133">Transmembrane helix</keyword>
<keyword evidence="2" id="KW-1003">Cell membrane</keyword>
<dbReference type="InterPro" id="IPR011701">
    <property type="entry name" value="MFS"/>
</dbReference>
<keyword evidence="3 7" id="KW-0812">Transmembrane</keyword>
<feature type="compositionally biased region" description="Basic and acidic residues" evidence="6">
    <location>
        <begin position="184"/>
        <end position="193"/>
    </location>
</feature>
<gene>
    <name evidence="8" type="ORF">SAMN05444320_11238</name>
</gene>
<dbReference type="GO" id="GO:0022857">
    <property type="term" value="F:transmembrane transporter activity"/>
    <property type="evidence" value="ECO:0007669"/>
    <property type="project" value="InterPro"/>
</dbReference>
<evidence type="ECO:0000313" key="8">
    <source>
        <dbReference type="EMBL" id="SHG67823.1"/>
    </source>
</evidence>
<keyword evidence="9" id="KW-1185">Reference proteome</keyword>
<comment type="subcellular location">
    <subcellularLocation>
        <location evidence="1">Cell membrane</location>
        <topology evidence="1">Multi-pass membrane protein</topology>
    </subcellularLocation>
</comment>
<protein>
    <submittedName>
        <fullName evidence="8">Predicted arabinose efflux permease, MFS family</fullName>
    </submittedName>
</protein>
<feature type="transmembrane region" description="Helical" evidence="7">
    <location>
        <begin position="228"/>
        <end position="253"/>
    </location>
</feature>
<evidence type="ECO:0000256" key="3">
    <source>
        <dbReference type="ARBA" id="ARBA00022692"/>
    </source>
</evidence>
<evidence type="ECO:0000256" key="5">
    <source>
        <dbReference type="ARBA" id="ARBA00023136"/>
    </source>
</evidence>
<accession>A0A1M5LTW6</accession>
<feature type="transmembrane region" description="Helical" evidence="7">
    <location>
        <begin position="66"/>
        <end position="86"/>
    </location>
</feature>
<sequence length="419" mass="41804">MPAYLVAATLTRLASEMLPLTVVLLVLDRGGGESAAGWTVAAYTLPAVVSGPLLGAWLDRTRHTRAALAANQVLLAVAALGLLASAGRAPAAAVSLAVLAGVASPMTSGGFSSLVPRIARGRESAVVTAWDAATFNAAAIAGPALAGTLSATVNAGSAMAVTAVCALAGLAGTALLAFDRPHDPADRTAERAARPSSDGSGRPRQSPPPPLLASVVAGTRHLLRTPPLLGATATTVLGFGSTGLLTLALPLHLRNLGAEAGAAGWVWAALEVGCAASTLVLARWIGARRPENVVFASTAGYGLALVLWPLAPTPALLVVAGVVTGLVEGPTLPAVISARRAHTPPEMLAQVHTTGASLKVGAYALGAAIGARLVPELGSSATLGIVAGCQVVAALVGWSLARTRSGKTRTSTDNTDRNA</sequence>
<evidence type="ECO:0000313" key="9">
    <source>
        <dbReference type="Proteomes" id="UP000184501"/>
    </source>
</evidence>
<dbReference type="OrthoDB" id="3690525at2"/>
<reference evidence="8 9" key="1">
    <citation type="submission" date="2016-11" db="EMBL/GenBank/DDBJ databases">
        <authorList>
            <person name="Jaros S."/>
            <person name="Januszkiewicz K."/>
            <person name="Wedrychowicz H."/>
        </authorList>
    </citation>
    <scope>NUCLEOTIDE SEQUENCE [LARGE SCALE GENOMIC DNA]</scope>
    <source>
        <strain evidence="8 9">DSM 44523</strain>
    </source>
</reference>
<dbReference type="Proteomes" id="UP000184501">
    <property type="component" value="Unassembled WGS sequence"/>
</dbReference>
<dbReference type="InterPro" id="IPR036259">
    <property type="entry name" value="MFS_trans_sf"/>
</dbReference>
<dbReference type="STRING" id="2017.SAMN05444320_11238"/>
<evidence type="ECO:0000256" key="6">
    <source>
        <dbReference type="SAM" id="MobiDB-lite"/>
    </source>
</evidence>
<dbReference type="PRINTS" id="PR01035">
    <property type="entry name" value="TCRTETA"/>
</dbReference>
<proteinExistence type="predicted"/>
<dbReference type="EMBL" id="FQVN01000012">
    <property type="protein sequence ID" value="SHG67823.1"/>
    <property type="molecule type" value="Genomic_DNA"/>
</dbReference>
<name>A0A1M5LTW6_STRHI</name>
<feature type="transmembrane region" description="Helical" evidence="7">
    <location>
        <begin position="38"/>
        <end position="59"/>
    </location>
</feature>
<dbReference type="InterPro" id="IPR001958">
    <property type="entry name" value="Tet-R_TetA/multi-R_MdtG-like"/>
</dbReference>
<feature type="compositionally biased region" description="Low complexity" evidence="6">
    <location>
        <begin position="194"/>
        <end position="204"/>
    </location>
</feature>
<feature type="transmembrane region" description="Helical" evidence="7">
    <location>
        <begin position="293"/>
        <end position="311"/>
    </location>
</feature>
<dbReference type="SUPFAM" id="SSF103473">
    <property type="entry name" value="MFS general substrate transporter"/>
    <property type="match status" value="1"/>
</dbReference>
<feature type="transmembrane region" description="Helical" evidence="7">
    <location>
        <begin position="158"/>
        <end position="178"/>
    </location>
</feature>